<name>A0A6B3LA24_9BACT</name>
<dbReference type="Proteomes" id="UP000475117">
    <property type="component" value="Chromosome"/>
</dbReference>
<protein>
    <submittedName>
        <fullName evidence="1">Uncharacterized protein</fullName>
    </submittedName>
</protein>
<dbReference type="RefSeq" id="WP_164362368.1">
    <property type="nucleotide sequence ID" value="NZ_CP066776.1"/>
</dbReference>
<evidence type="ECO:0000313" key="1">
    <source>
        <dbReference type="EMBL" id="QQL44231.1"/>
    </source>
</evidence>
<dbReference type="EMBL" id="CP066776">
    <property type="protein sequence ID" value="QQL44231.1"/>
    <property type="molecule type" value="Genomic_DNA"/>
</dbReference>
<dbReference type="AlphaFoldDB" id="A0A6B3LA24"/>
<sequence>MKQEILTRPELAARLRVSTKTVTEWTIKGLIPCLKADRATRYDWREVQDALSTRNKAK</sequence>
<gene>
    <name evidence="1" type="ORF">G3M56_010030</name>
</gene>
<evidence type="ECO:0000313" key="2">
    <source>
        <dbReference type="Proteomes" id="UP000475117"/>
    </source>
</evidence>
<dbReference type="SUPFAM" id="SSF46955">
    <property type="entry name" value="Putative DNA-binding domain"/>
    <property type="match status" value="1"/>
</dbReference>
<dbReference type="InterPro" id="IPR009061">
    <property type="entry name" value="DNA-bd_dom_put_sf"/>
</dbReference>
<organism evidence="1 2">
    <name type="scientific">Sulfuriroseicoccus oceanibius</name>
    <dbReference type="NCBI Taxonomy" id="2707525"/>
    <lineage>
        <taxon>Bacteria</taxon>
        <taxon>Pseudomonadati</taxon>
        <taxon>Verrucomicrobiota</taxon>
        <taxon>Verrucomicrobiia</taxon>
        <taxon>Verrucomicrobiales</taxon>
        <taxon>Verrucomicrobiaceae</taxon>
        <taxon>Sulfuriroseicoccus</taxon>
    </lineage>
</organism>
<dbReference type="Gene3D" id="1.10.10.10">
    <property type="entry name" value="Winged helix-like DNA-binding domain superfamily/Winged helix DNA-binding domain"/>
    <property type="match status" value="1"/>
</dbReference>
<reference evidence="1 2" key="1">
    <citation type="submission" date="2020-12" db="EMBL/GenBank/DDBJ databases">
        <title>Sulforoseuscoccus oceanibium gen. nov., sp. nov., a representative of the phylum Verrucomicrobia with special cytoplasmic membrane, and proposal of Sulforoseuscoccusaceae fam. nov.</title>
        <authorList>
            <person name="Xi F."/>
        </authorList>
    </citation>
    <scope>NUCLEOTIDE SEQUENCE [LARGE SCALE GENOMIC DNA]</scope>
    <source>
        <strain evidence="1 2">T37</strain>
    </source>
</reference>
<proteinExistence type="predicted"/>
<accession>A0A6B3LA24</accession>
<dbReference type="InterPro" id="IPR036388">
    <property type="entry name" value="WH-like_DNA-bd_sf"/>
</dbReference>
<keyword evidence="2" id="KW-1185">Reference proteome</keyword>
<dbReference type="KEGG" id="soa:G3M56_010030"/>